<evidence type="ECO:0000313" key="3">
    <source>
        <dbReference type="Proteomes" id="UP001314205"/>
    </source>
</evidence>
<gene>
    <name evidence="2" type="ORF">PARMNEM_LOCUS7123</name>
</gene>
<feature type="domain" description="PiggyBac transposable element-derived protein" evidence="1">
    <location>
        <begin position="121"/>
        <end position="479"/>
    </location>
</feature>
<dbReference type="AlphaFoldDB" id="A0AAV1KTU6"/>
<dbReference type="PANTHER" id="PTHR46599:SF3">
    <property type="entry name" value="PIGGYBAC TRANSPOSABLE ELEMENT-DERIVED PROTEIN 4"/>
    <property type="match status" value="1"/>
</dbReference>
<reference evidence="2 3" key="1">
    <citation type="submission" date="2023-11" db="EMBL/GenBank/DDBJ databases">
        <authorList>
            <person name="Hedman E."/>
            <person name="Englund M."/>
            <person name="Stromberg M."/>
            <person name="Nyberg Akerstrom W."/>
            <person name="Nylinder S."/>
            <person name="Jareborg N."/>
            <person name="Kallberg Y."/>
            <person name="Kronander E."/>
        </authorList>
    </citation>
    <scope>NUCLEOTIDE SEQUENCE [LARGE SCALE GENOMIC DNA]</scope>
</reference>
<name>A0AAV1KTU6_9NEOP</name>
<proteinExistence type="predicted"/>
<keyword evidence="3" id="KW-1185">Reference proteome</keyword>
<evidence type="ECO:0000259" key="1">
    <source>
        <dbReference type="Pfam" id="PF13843"/>
    </source>
</evidence>
<organism evidence="2 3">
    <name type="scientific">Parnassius mnemosyne</name>
    <name type="common">clouded apollo</name>
    <dbReference type="NCBI Taxonomy" id="213953"/>
    <lineage>
        <taxon>Eukaryota</taxon>
        <taxon>Metazoa</taxon>
        <taxon>Ecdysozoa</taxon>
        <taxon>Arthropoda</taxon>
        <taxon>Hexapoda</taxon>
        <taxon>Insecta</taxon>
        <taxon>Pterygota</taxon>
        <taxon>Neoptera</taxon>
        <taxon>Endopterygota</taxon>
        <taxon>Lepidoptera</taxon>
        <taxon>Glossata</taxon>
        <taxon>Ditrysia</taxon>
        <taxon>Papilionoidea</taxon>
        <taxon>Papilionidae</taxon>
        <taxon>Parnassiinae</taxon>
        <taxon>Parnassini</taxon>
        <taxon>Parnassius</taxon>
        <taxon>Driopa</taxon>
    </lineage>
</organism>
<protein>
    <recommendedName>
        <fullName evidence="1">PiggyBac transposable element-derived protein domain-containing protein</fullName>
    </recommendedName>
</protein>
<comment type="caution">
    <text evidence="2">The sequence shown here is derived from an EMBL/GenBank/DDBJ whole genome shotgun (WGS) entry which is preliminary data.</text>
</comment>
<dbReference type="InterPro" id="IPR029526">
    <property type="entry name" value="PGBD"/>
</dbReference>
<dbReference type="Proteomes" id="UP001314205">
    <property type="component" value="Unassembled WGS sequence"/>
</dbReference>
<accession>A0AAV1KTU6</accession>
<dbReference type="PANTHER" id="PTHR46599">
    <property type="entry name" value="PIGGYBAC TRANSPOSABLE ELEMENT-DERIVED PROTEIN 4"/>
    <property type="match status" value="1"/>
</dbReference>
<sequence length="589" mass="69377">MSIFDNTCDFELSLTDIQAIDELEKRFTQRDSPLLDIPYSSELCDDTEDILPRNRNRKRCYVIDSDDEDEYTGQQVSSVNTRIDKDFWREPTGKQRKVIPFTECPGLKPYSLRSLMVHSKPEDFYALLVPDSMFHNIAIETNRYAAQTITNLSSKKQIKPGSRLHSWTDTNQDEMKRFFGLILFMGIVRLPKLADYWSIDQMICQTFPRKIMPRNRFEILLRMVHFCNNNNQRCGDRLFKIRDLIDTLNLNFKAHYYPQENLCIDESLVPFRGRIMFRQYIKLKRHKYGIKVFKLCTNSGYTNKIQIYAGKRCETENTTPTNVVMSLMEGYLQKGHTLYTDNWYTSVNLGRKLLENETHRVGTLRKNRKYLPKVVINGKIRKGEFRAKENEDGITCMKWKDKRDVYLLSTKHSIGFTRTYKRDKEIIKPKIVKDYNSAKSAVDLSDQMIAYSTPLRKTVKSYRKLAVELLLNTALLNSYIIYKETTKSKIGIVDYRKKLCKYLTDSGKENYNPETSLAINKRQKHELKKKEGPVKKSRKYCSRCYKVNVRTLGRNYARKKTKQVNTYCPQCPNELHFCLNCFNEEHKKL</sequence>
<dbReference type="EMBL" id="CAVLGL010000080">
    <property type="protein sequence ID" value="CAK1586128.1"/>
    <property type="molecule type" value="Genomic_DNA"/>
</dbReference>
<dbReference type="Pfam" id="PF13843">
    <property type="entry name" value="DDE_Tnp_1_7"/>
    <property type="match status" value="1"/>
</dbReference>
<evidence type="ECO:0000313" key="2">
    <source>
        <dbReference type="EMBL" id="CAK1586128.1"/>
    </source>
</evidence>